<protein>
    <submittedName>
        <fullName evidence="1">Uncharacterized protein</fullName>
    </submittedName>
</protein>
<reference evidence="1" key="2">
    <citation type="journal article" date="2015" name="Fish Shellfish Immunol.">
        <title>Early steps in the European eel (Anguilla anguilla)-Vibrio vulnificus interaction in the gills: Role of the RtxA13 toxin.</title>
        <authorList>
            <person name="Callol A."/>
            <person name="Pajuelo D."/>
            <person name="Ebbesson L."/>
            <person name="Teles M."/>
            <person name="MacKenzie S."/>
            <person name="Amaro C."/>
        </authorList>
    </citation>
    <scope>NUCLEOTIDE SEQUENCE</scope>
</reference>
<organism evidence="1">
    <name type="scientific">Anguilla anguilla</name>
    <name type="common">European freshwater eel</name>
    <name type="synonym">Muraena anguilla</name>
    <dbReference type="NCBI Taxonomy" id="7936"/>
    <lineage>
        <taxon>Eukaryota</taxon>
        <taxon>Metazoa</taxon>
        <taxon>Chordata</taxon>
        <taxon>Craniata</taxon>
        <taxon>Vertebrata</taxon>
        <taxon>Euteleostomi</taxon>
        <taxon>Actinopterygii</taxon>
        <taxon>Neopterygii</taxon>
        <taxon>Teleostei</taxon>
        <taxon>Anguilliformes</taxon>
        <taxon>Anguillidae</taxon>
        <taxon>Anguilla</taxon>
    </lineage>
</organism>
<evidence type="ECO:0000313" key="1">
    <source>
        <dbReference type="EMBL" id="JAH14876.1"/>
    </source>
</evidence>
<sequence>MFLDIYRPADLHFNPNLAHLIPLISSSMRPLAVE</sequence>
<dbReference type="AlphaFoldDB" id="A0A0E9QDE0"/>
<dbReference type="EMBL" id="GBXM01093701">
    <property type="protein sequence ID" value="JAH14876.1"/>
    <property type="molecule type" value="Transcribed_RNA"/>
</dbReference>
<reference evidence="1" key="1">
    <citation type="submission" date="2014-11" db="EMBL/GenBank/DDBJ databases">
        <authorList>
            <person name="Amaro Gonzalez C."/>
        </authorList>
    </citation>
    <scope>NUCLEOTIDE SEQUENCE</scope>
</reference>
<accession>A0A0E9QDE0</accession>
<proteinExistence type="predicted"/>
<name>A0A0E9QDE0_ANGAN</name>